<name>A0A9D1XZI0_9FIRM</name>
<feature type="transmembrane region" description="Helical" evidence="6">
    <location>
        <begin position="314"/>
        <end position="337"/>
    </location>
</feature>
<evidence type="ECO:0000256" key="6">
    <source>
        <dbReference type="SAM" id="Phobius"/>
    </source>
</evidence>
<accession>A0A9D1XZI0</accession>
<feature type="transmembrane region" description="Helical" evidence="6">
    <location>
        <begin position="174"/>
        <end position="190"/>
    </location>
</feature>
<keyword evidence="2 6" id="KW-0812">Transmembrane</keyword>
<feature type="transmembrane region" description="Helical" evidence="6">
    <location>
        <begin position="277"/>
        <end position="302"/>
    </location>
</feature>
<feature type="transmembrane region" description="Helical" evidence="6">
    <location>
        <begin position="349"/>
        <end position="372"/>
    </location>
</feature>
<proteinExistence type="predicted"/>
<evidence type="ECO:0000256" key="4">
    <source>
        <dbReference type="ARBA" id="ARBA00022989"/>
    </source>
</evidence>
<comment type="caution">
    <text evidence="7">The sequence shown here is derived from an EMBL/GenBank/DDBJ whole genome shotgun (WGS) entry which is preliminary data.</text>
</comment>
<reference evidence="7" key="2">
    <citation type="submission" date="2021-04" db="EMBL/GenBank/DDBJ databases">
        <authorList>
            <person name="Gilroy R."/>
        </authorList>
    </citation>
    <scope>NUCLEOTIDE SEQUENCE</scope>
    <source>
        <strain evidence="7">ChiHecec2B26-7398</strain>
    </source>
</reference>
<evidence type="ECO:0000313" key="7">
    <source>
        <dbReference type="EMBL" id="HIX94259.1"/>
    </source>
</evidence>
<feature type="transmembrane region" description="Helical" evidence="6">
    <location>
        <begin position="47"/>
        <end position="65"/>
    </location>
</feature>
<evidence type="ECO:0000313" key="8">
    <source>
        <dbReference type="Proteomes" id="UP000886751"/>
    </source>
</evidence>
<dbReference type="GO" id="GO:0032153">
    <property type="term" value="C:cell division site"/>
    <property type="evidence" value="ECO:0007669"/>
    <property type="project" value="TreeGrafter"/>
</dbReference>
<keyword evidence="4 6" id="KW-1133">Transmembrane helix</keyword>
<organism evidence="7 8">
    <name type="scientific">Candidatus Gemmiger excrementipullorum</name>
    <dbReference type="NCBI Taxonomy" id="2838610"/>
    <lineage>
        <taxon>Bacteria</taxon>
        <taxon>Bacillati</taxon>
        <taxon>Bacillota</taxon>
        <taxon>Clostridia</taxon>
        <taxon>Eubacteriales</taxon>
        <taxon>Gemmiger</taxon>
    </lineage>
</organism>
<evidence type="ECO:0000256" key="1">
    <source>
        <dbReference type="ARBA" id="ARBA00004141"/>
    </source>
</evidence>
<dbReference type="GO" id="GO:0008360">
    <property type="term" value="P:regulation of cell shape"/>
    <property type="evidence" value="ECO:0007669"/>
    <property type="project" value="UniProtKB-KW"/>
</dbReference>
<dbReference type="InterPro" id="IPR001182">
    <property type="entry name" value="FtsW/RodA"/>
</dbReference>
<evidence type="ECO:0000256" key="2">
    <source>
        <dbReference type="ARBA" id="ARBA00022692"/>
    </source>
</evidence>
<reference evidence="7" key="1">
    <citation type="journal article" date="2021" name="PeerJ">
        <title>Extensive microbial diversity within the chicken gut microbiome revealed by metagenomics and culture.</title>
        <authorList>
            <person name="Gilroy R."/>
            <person name="Ravi A."/>
            <person name="Getino M."/>
            <person name="Pursley I."/>
            <person name="Horton D.L."/>
            <person name="Alikhan N.F."/>
            <person name="Baker D."/>
            <person name="Gharbi K."/>
            <person name="Hall N."/>
            <person name="Watson M."/>
            <person name="Adriaenssens E.M."/>
            <person name="Foster-Nyarko E."/>
            <person name="Jarju S."/>
            <person name="Secka A."/>
            <person name="Antonio M."/>
            <person name="Oren A."/>
            <person name="Chaudhuri R.R."/>
            <person name="La Ragione R."/>
            <person name="Hildebrand F."/>
            <person name="Pallen M.J."/>
        </authorList>
    </citation>
    <scope>NUCLEOTIDE SEQUENCE</scope>
    <source>
        <strain evidence="7">ChiHecec2B26-7398</strain>
    </source>
</reference>
<dbReference type="Pfam" id="PF01098">
    <property type="entry name" value="FTSW_RODA_SPOVE"/>
    <property type="match status" value="1"/>
</dbReference>
<dbReference type="PANTHER" id="PTHR30474:SF1">
    <property type="entry name" value="PEPTIDOGLYCAN GLYCOSYLTRANSFERASE MRDB"/>
    <property type="match status" value="1"/>
</dbReference>
<dbReference type="Proteomes" id="UP000886751">
    <property type="component" value="Unassembled WGS sequence"/>
</dbReference>
<dbReference type="PANTHER" id="PTHR30474">
    <property type="entry name" value="CELL CYCLE PROTEIN"/>
    <property type="match status" value="1"/>
</dbReference>
<comment type="subcellular location">
    <subcellularLocation>
        <location evidence="1">Membrane</location>
        <topology evidence="1">Multi-pass membrane protein</topology>
    </subcellularLocation>
</comment>
<keyword evidence="5 6" id="KW-0472">Membrane</keyword>
<dbReference type="AlphaFoldDB" id="A0A9D1XZI0"/>
<dbReference type="GO" id="GO:0015648">
    <property type="term" value="F:lipid-linked peptidoglycan transporter activity"/>
    <property type="evidence" value="ECO:0007669"/>
    <property type="project" value="TreeGrafter"/>
</dbReference>
<feature type="transmembrane region" description="Helical" evidence="6">
    <location>
        <begin position="152"/>
        <end position="168"/>
    </location>
</feature>
<evidence type="ECO:0000256" key="5">
    <source>
        <dbReference type="ARBA" id="ARBA00023136"/>
    </source>
</evidence>
<keyword evidence="3" id="KW-0133">Cell shape</keyword>
<feature type="transmembrane region" description="Helical" evidence="6">
    <location>
        <begin position="16"/>
        <end position="35"/>
    </location>
</feature>
<dbReference type="GO" id="GO:0005886">
    <property type="term" value="C:plasma membrane"/>
    <property type="evidence" value="ECO:0007669"/>
    <property type="project" value="TreeGrafter"/>
</dbReference>
<gene>
    <name evidence="7" type="ORF">H9846_02255</name>
</gene>
<dbReference type="GO" id="GO:0051301">
    <property type="term" value="P:cell division"/>
    <property type="evidence" value="ECO:0007669"/>
    <property type="project" value="InterPro"/>
</dbReference>
<evidence type="ECO:0000256" key="3">
    <source>
        <dbReference type="ARBA" id="ARBA00022960"/>
    </source>
</evidence>
<protein>
    <submittedName>
        <fullName evidence="7">FtsW/RodA/SpoVE family cell cycle protein</fullName>
    </submittedName>
</protein>
<feature type="transmembrane region" description="Helical" evidence="6">
    <location>
        <begin position="195"/>
        <end position="213"/>
    </location>
</feature>
<sequence length="387" mass="40988">MYPLIRQYLRRVDAPYLALCVLCSALSVVALVSLGQSQLGSNNKASVQLIASLLGVMLAIVFSTVDYRALARAWPLHATVAWGLVLPTLFLRNVRFGVLTVGYDAGGTSNYSWYRVGGMTFQPAELAKISFILTLALHLSALRGQVNRPKNLLGLLAHVILPPFLIHLQGDDGTALVFLGIGLIMLYAGGLSHALVFGTLAAGAAGGAALLLLRPGLLKGYQFQRILAILTPEDPALADITYQQNKGAMAIGTGGLTGQGLFDGDHIFVPNAWNDFIFAYIANVLGFVGAAAVLALLFTLCLRTLQTALRSADALGRLLCTGIFAALFVQCVINLGMNLQVLPVIGVTLPFFSAGGSSVVMVYLCVGLVLSVGRQARTHRLQAGPVL</sequence>
<dbReference type="EMBL" id="DXEI01000037">
    <property type="protein sequence ID" value="HIX94259.1"/>
    <property type="molecule type" value="Genomic_DNA"/>
</dbReference>